<evidence type="ECO:0008006" key="3">
    <source>
        <dbReference type="Google" id="ProtNLM"/>
    </source>
</evidence>
<protein>
    <recommendedName>
        <fullName evidence="3">FXSXX-COOH protein</fullName>
    </recommendedName>
</protein>
<comment type="caution">
    <text evidence="1">The sequence shown here is derived from an EMBL/GenBank/DDBJ whole genome shotgun (WGS) entry which is preliminary data.</text>
</comment>
<dbReference type="EMBL" id="BLLO01000004">
    <property type="protein sequence ID" value="GFH75410.1"/>
    <property type="molecule type" value="Genomic_DNA"/>
</dbReference>
<sequence>MSINLNGRPTKPFRVRGLPVEDLFAHYDNPDGIADLDRAIDTNLLRRPVADILTSLEDLDATLLAHHAQRTPGSGADGDPTTFVD</sequence>
<proteinExistence type="predicted"/>
<name>A0ABQ1CZ48_9ACTN</name>
<evidence type="ECO:0000313" key="2">
    <source>
        <dbReference type="Proteomes" id="UP000480804"/>
    </source>
</evidence>
<keyword evidence="2" id="KW-1185">Reference proteome</keyword>
<gene>
    <name evidence="1" type="ORF">Sgou_00800</name>
</gene>
<organism evidence="1 2">
    <name type="scientific">Streptomyces gougerotii</name>
    <dbReference type="NCBI Taxonomy" id="53448"/>
    <lineage>
        <taxon>Bacteria</taxon>
        <taxon>Bacillati</taxon>
        <taxon>Actinomycetota</taxon>
        <taxon>Actinomycetes</taxon>
        <taxon>Kitasatosporales</taxon>
        <taxon>Streptomycetaceae</taxon>
        <taxon>Streptomyces</taxon>
        <taxon>Streptomyces diastaticus group</taxon>
    </lineage>
</organism>
<dbReference type="RefSeq" id="WP_262415252.1">
    <property type="nucleotide sequence ID" value="NZ_BLLO01000004.1"/>
</dbReference>
<reference evidence="1 2" key="1">
    <citation type="submission" date="2020-02" db="EMBL/GenBank/DDBJ databases">
        <title>Whole genome shotgun sequence of Streptomyces gougerotii NBRC 13043.</title>
        <authorList>
            <person name="Ichikawa N."/>
            <person name="Komaki H."/>
            <person name="Tamura T."/>
        </authorList>
    </citation>
    <scope>NUCLEOTIDE SEQUENCE [LARGE SCALE GENOMIC DNA]</scope>
    <source>
        <strain evidence="1 2">NBRC 13043</strain>
    </source>
</reference>
<evidence type="ECO:0000313" key="1">
    <source>
        <dbReference type="EMBL" id="GFH75410.1"/>
    </source>
</evidence>
<dbReference type="Proteomes" id="UP000480804">
    <property type="component" value="Unassembled WGS sequence"/>
</dbReference>
<accession>A0ABQ1CZ48</accession>